<name>A0A1E5VX29_9POAL</name>
<dbReference type="EMBL" id="LWDX02027147">
    <property type="protein sequence ID" value="OEL29647.1"/>
    <property type="molecule type" value="Genomic_DNA"/>
</dbReference>
<evidence type="ECO:0000313" key="1">
    <source>
        <dbReference type="EMBL" id="OEL29647.1"/>
    </source>
</evidence>
<sequence>LLFREAKFLVSMHFNSVDVLFAPRSYNIVLMSFARFGRSWDPDQTVVWLSPLPEFVSSLVVGDLTEPLVNE</sequence>
<dbReference type="AlphaFoldDB" id="A0A1E5VX29"/>
<organism evidence="1 2">
    <name type="scientific">Dichanthelium oligosanthes</name>
    <dbReference type="NCBI Taxonomy" id="888268"/>
    <lineage>
        <taxon>Eukaryota</taxon>
        <taxon>Viridiplantae</taxon>
        <taxon>Streptophyta</taxon>
        <taxon>Embryophyta</taxon>
        <taxon>Tracheophyta</taxon>
        <taxon>Spermatophyta</taxon>
        <taxon>Magnoliopsida</taxon>
        <taxon>Liliopsida</taxon>
        <taxon>Poales</taxon>
        <taxon>Poaceae</taxon>
        <taxon>PACMAD clade</taxon>
        <taxon>Panicoideae</taxon>
        <taxon>Panicodae</taxon>
        <taxon>Paniceae</taxon>
        <taxon>Dichantheliinae</taxon>
        <taxon>Dichanthelium</taxon>
    </lineage>
</organism>
<dbReference type="Proteomes" id="UP000095767">
    <property type="component" value="Unassembled WGS sequence"/>
</dbReference>
<reference evidence="1 2" key="1">
    <citation type="submission" date="2016-09" db="EMBL/GenBank/DDBJ databases">
        <title>The draft genome of Dichanthelium oligosanthes: A C3 panicoid grass species.</title>
        <authorList>
            <person name="Studer A.J."/>
            <person name="Schnable J.C."/>
            <person name="Brutnell T.P."/>
        </authorList>
    </citation>
    <scope>NUCLEOTIDE SEQUENCE [LARGE SCALE GENOMIC DNA]</scope>
    <source>
        <strain evidence="2">cv. Kellogg 1175</strain>
        <tissue evidence="1">Leaf</tissue>
    </source>
</reference>
<feature type="non-terminal residue" evidence="1">
    <location>
        <position position="1"/>
    </location>
</feature>
<protein>
    <submittedName>
        <fullName evidence="1">Uncharacterized protein</fullName>
    </submittedName>
</protein>
<gene>
    <name evidence="1" type="ORF">BAE44_0009335</name>
</gene>
<keyword evidence="2" id="KW-1185">Reference proteome</keyword>
<accession>A0A1E5VX29</accession>
<proteinExistence type="predicted"/>
<evidence type="ECO:0000313" key="2">
    <source>
        <dbReference type="Proteomes" id="UP000095767"/>
    </source>
</evidence>
<comment type="caution">
    <text evidence="1">The sequence shown here is derived from an EMBL/GenBank/DDBJ whole genome shotgun (WGS) entry which is preliminary data.</text>
</comment>